<dbReference type="Gene3D" id="3.20.20.150">
    <property type="entry name" value="Divalent-metal-dependent TIM barrel enzymes"/>
    <property type="match status" value="1"/>
</dbReference>
<evidence type="ECO:0000313" key="2">
    <source>
        <dbReference type="EMBL" id="MBC8610613.1"/>
    </source>
</evidence>
<dbReference type="InterPro" id="IPR036704">
    <property type="entry name" value="RraA/RraA-like_sf"/>
</dbReference>
<gene>
    <name evidence="2" type="ORF">H8702_05680</name>
</gene>
<feature type="binding site" evidence="1">
    <location>
        <begin position="221"/>
        <end position="224"/>
    </location>
    <ligand>
        <name>substrate</name>
    </ligand>
</feature>
<dbReference type="Proteomes" id="UP000632659">
    <property type="component" value="Unassembled WGS sequence"/>
</dbReference>
<reference evidence="2" key="1">
    <citation type="submission" date="2020-08" db="EMBL/GenBank/DDBJ databases">
        <title>Genome public.</title>
        <authorList>
            <person name="Liu C."/>
            <person name="Sun Q."/>
        </authorList>
    </citation>
    <scope>NUCLEOTIDE SEQUENCE</scope>
    <source>
        <strain evidence="2">NSJ-15</strain>
    </source>
</reference>
<sequence>MCGDRNCFHETFHDDGKTDMYEAMKAYYEIGFDRIVRPDHVPTLIGEDSKTKLWRSGQLFCSWLHQSTDGSRQKRNQQILKMKKEIIAMKFDNREDILQITPLWKGERFEDGRPKVPDDILRRMRNITLEEAWGPLWREGYKFQFEGDLKRTHEKVKLVGRAVTSVMVPMRPDLHNALLEYGQKEEGRNGFFNQWVVDSLTEDDVVVVDLFDKVYEGTYVGGNLSTAIAARTKRGGAIIWGGIRDNEQIVEIPNIQVYYRGVDPTAIANVTMTGFNVPARIGNAICLPGDVVLGTISGVIFIPAHLAETVVVEAEKSHIKDVFGFQRLEERIYTTAQIDSRWSIEMFEDFMQWLKTDEKAKEYTHLDWSPDRKELEQWHAEHPDGGTEVTL</sequence>
<protein>
    <submittedName>
        <fullName evidence="2">Mannonate dehydratase</fullName>
    </submittedName>
</protein>
<organism evidence="2 3">
    <name type="scientific">Massiliimalia timonensis</name>
    <dbReference type="NCBI Taxonomy" id="1987501"/>
    <lineage>
        <taxon>Bacteria</taxon>
        <taxon>Bacillati</taxon>
        <taxon>Bacillota</taxon>
        <taxon>Clostridia</taxon>
        <taxon>Eubacteriales</taxon>
        <taxon>Oscillospiraceae</taxon>
        <taxon>Massiliimalia</taxon>
    </lineage>
</organism>
<keyword evidence="1" id="KW-0460">Magnesium</keyword>
<evidence type="ECO:0000313" key="3">
    <source>
        <dbReference type="Proteomes" id="UP000632659"/>
    </source>
</evidence>
<dbReference type="Gene3D" id="3.50.30.40">
    <property type="entry name" value="Ribonuclease E inhibitor RraA/RraA-like"/>
    <property type="match status" value="1"/>
</dbReference>
<feature type="binding site" evidence="1">
    <location>
        <position position="244"/>
    </location>
    <ligand>
        <name>substrate</name>
    </ligand>
</feature>
<dbReference type="Pfam" id="PF03786">
    <property type="entry name" value="UxuA"/>
    <property type="match status" value="1"/>
</dbReference>
<proteinExistence type="predicted"/>
<evidence type="ECO:0000256" key="1">
    <source>
        <dbReference type="PIRSR" id="PIRSR605493-1"/>
    </source>
</evidence>
<dbReference type="InterPro" id="IPR004628">
    <property type="entry name" value="Man_deHydtase"/>
</dbReference>
<dbReference type="Pfam" id="PF03737">
    <property type="entry name" value="RraA-like"/>
    <property type="match status" value="1"/>
</dbReference>
<keyword evidence="1" id="KW-0479">Metal-binding</keyword>
<feature type="binding site" evidence="1">
    <location>
        <position position="245"/>
    </location>
    <ligand>
        <name>Mg(2+)</name>
        <dbReference type="ChEBI" id="CHEBI:18420"/>
    </ligand>
</feature>
<dbReference type="GO" id="GO:0008927">
    <property type="term" value="F:mannonate dehydratase activity"/>
    <property type="evidence" value="ECO:0007669"/>
    <property type="project" value="InterPro"/>
</dbReference>
<dbReference type="GO" id="GO:0046872">
    <property type="term" value="F:metal ion binding"/>
    <property type="evidence" value="ECO:0007669"/>
    <property type="project" value="UniProtKB-KW"/>
</dbReference>
<dbReference type="InterPro" id="IPR005493">
    <property type="entry name" value="RraA/RraA-like"/>
</dbReference>
<dbReference type="GO" id="GO:0006064">
    <property type="term" value="P:glucuronate catabolic process"/>
    <property type="evidence" value="ECO:0007669"/>
    <property type="project" value="InterPro"/>
</dbReference>
<accession>A0A8J6PBY6</accession>
<keyword evidence="3" id="KW-1185">Reference proteome</keyword>
<dbReference type="RefSeq" id="WP_187536373.1">
    <property type="nucleotide sequence ID" value="NZ_JACRTL010000002.1"/>
</dbReference>
<dbReference type="AlphaFoldDB" id="A0A8J6PBY6"/>
<dbReference type="EMBL" id="JACRTL010000002">
    <property type="protein sequence ID" value="MBC8610613.1"/>
    <property type="molecule type" value="Genomic_DNA"/>
</dbReference>
<dbReference type="SUPFAM" id="SSF89562">
    <property type="entry name" value="RraA-like"/>
    <property type="match status" value="1"/>
</dbReference>
<comment type="cofactor">
    <cofactor evidence="1">
        <name>Mg(2+)</name>
        <dbReference type="ChEBI" id="CHEBI:18420"/>
    </cofactor>
</comment>
<name>A0A8J6PBY6_9FIRM</name>
<comment type="caution">
    <text evidence="2">The sequence shown here is derived from an EMBL/GenBank/DDBJ whole genome shotgun (WGS) entry which is preliminary data.</text>
</comment>